<accession>A0ABW1IH71</accession>
<dbReference type="EMBL" id="JBHSQV010000002">
    <property type="protein sequence ID" value="MFC5984960.1"/>
    <property type="molecule type" value="Genomic_DNA"/>
</dbReference>
<dbReference type="SUPFAM" id="SSF54631">
    <property type="entry name" value="CBS-domain pair"/>
    <property type="match status" value="1"/>
</dbReference>
<evidence type="ECO:0000256" key="1">
    <source>
        <dbReference type="ARBA" id="ARBA00023122"/>
    </source>
</evidence>
<evidence type="ECO:0000313" key="4">
    <source>
        <dbReference type="EMBL" id="MFC5984960.1"/>
    </source>
</evidence>
<protein>
    <submittedName>
        <fullName evidence="4">DRTGG domain-containing protein</fullName>
    </submittedName>
</protein>
<dbReference type="InterPro" id="IPR028979">
    <property type="entry name" value="Ser_kin/Pase_Hpr-like_N_sf"/>
</dbReference>
<name>A0ABW1IH71_9BACL</name>
<dbReference type="CDD" id="cd04596">
    <property type="entry name" value="CBS_pair_DRTGG_assoc"/>
    <property type="match status" value="1"/>
</dbReference>
<proteinExistence type="predicted"/>
<dbReference type="InterPro" id="IPR036390">
    <property type="entry name" value="WH_DNA-bd_sf"/>
</dbReference>
<gene>
    <name evidence="4" type="ORF">ACFPXP_00365</name>
</gene>
<keyword evidence="1 2" id="KW-0129">CBS domain</keyword>
<dbReference type="PANTHER" id="PTHR43080">
    <property type="entry name" value="CBS DOMAIN-CONTAINING PROTEIN CBSX3, MITOCHONDRIAL"/>
    <property type="match status" value="1"/>
</dbReference>
<dbReference type="Pfam" id="PF07085">
    <property type="entry name" value="DRTGG"/>
    <property type="match status" value="1"/>
</dbReference>
<dbReference type="Gene3D" id="1.10.10.10">
    <property type="entry name" value="Winged helix-like DNA-binding domain superfamily/Winged helix DNA-binding domain"/>
    <property type="match status" value="1"/>
</dbReference>
<dbReference type="Pfam" id="PF03061">
    <property type="entry name" value="4HBT"/>
    <property type="match status" value="1"/>
</dbReference>
<keyword evidence="5" id="KW-1185">Reference proteome</keyword>
<dbReference type="InterPro" id="IPR036388">
    <property type="entry name" value="WH-like_DNA-bd_sf"/>
</dbReference>
<dbReference type="SMART" id="SM00116">
    <property type="entry name" value="CBS"/>
    <property type="match status" value="2"/>
</dbReference>
<comment type="caution">
    <text evidence="4">The sequence shown here is derived from an EMBL/GenBank/DDBJ whole genome shotgun (WGS) entry which is preliminary data.</text>
</comment>
<dbReference type="Gene3D" id="3.10.580.10">
    <property type="entry name" value="CBS-domain"/>
    <property type="match status" value="2"/>
</dbReference>
<dbReference type="InterPro" id="IPR010766">
    <property type="entry name" value="DRTGG"/>
</dbReference>
<dbReference type="RefSeq" id="WP_379891346.1">
    <property type="nucleotide sequence ID" value="NZ_CBCSCT010000008.1"/>
</dbReference>
<sequence>MTKHEQIIKYIESLKIGQKISVRQIAKEMEVSEGTAYRAIKEAENIGIVSTKERIGTIRIEKPQRFLDQLTFHEVVDIVDGKVLGGAGGLDKTLNKFVIGAMKLENMLEYIHPGSLLLVGNRENAQMKALEQGAGVLVTGGFDISLEARELADQTEMPVISSKYDTFTIASMINRAMYDRIIKKKIMLVEDVMPPRESIQVLKTGHTVQDYWNASQSAGYERFPVIDDWGRVVGVITAKDVTSSAPEQSVEKLMTRNPLTVTSTTSIASAAHLMVWEGIDLVPVVDHHRKLLSVISRPEVLKALQMSHNQPHLGETYENEIWSSFQESRDAEGALEFIGMMTPQMTSQLGTVSEGVLTLCITKAAYHSIKDQKQGDLVFDNISLYFLRPLQIESQIVIKPRIIELSRKFGKVEVEIANQGQMAAKALLTAHVIEQGW</sequence>
<evidence type="ECO:0000256" key="2">
    <source>
        <dbReference type="PROSITE-ProRule" id="PRU00703"/>
    </source>
</evidence>
<dbReference type="Proteomes" id="UP001596250">
    <property type="component" value="Unassembled WGS sequence"/>
</dbReference>
<dbReference type="Gene3D" id="3.10.129.10">
    <property type="entry name" value="Hotdog Thioesterase"/>
    <property type="match status" value="1"/>
</dbReference>
<feature type="domain" description="CBS" evidence="3">
    <location>
        <begin position="254"/>
        <end position="316"/>
    </location>
</feature>
<dbReference type="Gene3D" id="3.40.1390.20">
    <property type="entry name" value="HprK N-terminal domain-like"/>
    <property type="match status" value="1"/>
</dbReference>
<dbReference type="SUPFAM" id="SSF46785">
    <property type="entry name" value="Winged helix' DNA-binding domain"/>
    <property type="match status" value="1"/>
</dbReference>
<dbReference type="Pfam" id="PF00571">
    <property type="entry name" value="CBS"/>
    <property type="match status" value="1"/>
</dbReference>
<dbReference type="InterPro" id="IPR029069">
    <property type="entry name" value="HotDog_dom_sf"/>
</dbReference>
<dbReference type="PANTHER" id="PTHR43080:SF2">
    <property type="entry name" value="CBS DOMAIN-CONTAINING PROTEIN"/>
    <property type="match status" value="1"/>
</dbReference>
<dbReference type="InterPro" id="IPR046342">
    <property type="entry name" value="CBS_dom_sf"/>
</dbReference>
<dbReference type="InterPro" id="IPR006683">
    <property type="entry name" value="Thioestr_dom"/>
</dbReference>
<feature type="domain" description="CBS" evidence="3">
    <location>
        <begin position="193"/>
        <end position="253"/>
    </location>
</feature>
<reference evidence="5" key="1">
    <citation type="journal article" date="2019" name="Int. J. Syst. Evol. Microbiol.">
        <title>The Global Catalogue of Microorganisms (GCM) 10K type strain sequencing project: providing services to taxonomists for standard genome sequencing and annotation.</title>
        <authorList>
            <consortium name="The Broad Institute Genomics Platform"/>
            <consortium name="The Broad Institute Genome Sequencing Center for Infectious Disease"/>
            <person name="Wu L."/>
            <person name="Ma J."/>
        </authorList>
    </citation>
    <scope>NUCLEOTIDE SEQUENCE [LARGE SCALE GENOMIC DNA]</scope>
    <source>
        <strain evidence="5">CCM 8749</strain>
    </source>
</reference>
<evidence type="ECO:0000259" key="3">
    <source>
        <dbReference type="PROSITE" id="PS51371"/>
    </source>
</evidence>
<dbReference type="PROSITE" id="PS51371">
    <property type="entry name" value="CBS"/>
    <property type="match status" value="2"/>
</dbReference>
<dbReference type="InterPro" id="IPR051257">
    <property type="entry name" value="Diverse_CBS-Domain"/>
</dbReference>
<evidence type="ECO:0000313" key="5">
    <source>
        <dbReference type="Proteomes" id="UP001596250"/>
    </source>
</evidence>
<dbReference type="SUPFAM" id="SSF54637">
    <property type="entry name" value="Thioesterase/thiol ester dehydrase-isomerase"/>
    <property type="match status" value="1"/>
</dbReference>
<dbReference type="SUPFAM" id="SSF75138">
    <property type="entry name" value="HprK N-terminal domain-like"/>
    <property type="match status" value="1"/>
</dbReference>
<dbReference type="InterPro" id="IPR000644">
    <property type="entry name" value="CBS_dom"/>
</dbReference>
<organism evidence="4 5">
    <name type="scientific">Marinicrinis lubricantis</name>
    <dbReference type="NCBI Taxonomy" id="2086470"/>
    <lineage>
        <taxon>Bacteria</taxon>
        <taxon>Bacillati</taxon>
        <taxon>Bacillota</taxon>
        <taxon>Bacilli</taxon>
        <taxon>Bacillales</taxon>
        <taxon>Paenibacillaceae</taxon>
    </lineage>
</organism>